<organism evidence="2 3">
    <name type="scientific">Flavobacterium cellulosilyticum</name>
    <dbReference type="NCBI Taxonomy" id="2541731"/>
    <lineage>
        <taxon>Bacteria</taxon>
        <taxon>Pseudomonadati</taxon>
        <taxon>Bacteroidota</taxon>
        <taxon>Flavobacteriia</taxon>
        <taxon>Flavobacteriales</taxon>
        <taxon>Flavobacteriaceae</taxon>
        <taxon>Flavobacterium</taxon>
    </lineage>
</organism>
<protein>
    <submittedName>
        <fullName evidence="2">Uncharacterized protein</fullName>
    </submittedName>
</protein>
<dbReference type="Proteomes" id="UP000295479">
    <property type="component" value="Unassembled WGS sequence"/>
</dbReference>
<feature type="region of interest" description="Disordered" evidence="1">
    <location>
        <begin position="179"/>
        <end position="201"/>
    </location>
</feature>
<dbReference type="AlphaFoldDB" id="A0A4V2YZF9"/>
<dbReference type="InterPro" id="IPR041289">
    <property type="entry name" value="Bact_RF_family3"/>
</dbReference>
<reference evidence="2 3" key="1">
    <citation type="submission" date="2019-03" db="EMBL/GenBank/DDBJ databases">
        <title>Flavobacterium AR-3-4 sp. nov. isolated from arctic soil.</title>
        <authorList>
            <person name="Chaudhary D.K."/>
        </authorList>
    </citation>
    <scope>NUCLEOTIDE SEQUENCE [LARGE SCALE GENOMIC DNA]</scope>
    <source>
        <strain evidence="2 3">AR-3-4</strain>
    </source>
</reference>
<name>A0A4V2YZF9_9FLAO</name>
<evidence type="ECO:0000313" key="2">
    <source>
        <dbReference type="EMBL" id="TDD96887.1"/>
    </source>
</evidence>
<keyword evidence="3" id="KW-1185">Reference proteome</keyword>
<evidence type="ECO:0000256" key="1">
    <source>
        <dbReference type="SAM" id="MobiDB-lite"/>
    </source>
</evidence>
<dbReference type="RefSeq" id="WP_132004806.1">
    <property type="nucleotide sequence ID" value="NZ_SMFK01000005.1"/>
</dbReference>
<comment type="caution">
    <text evidence="2">The sequence shown here is derived from an EMBL/GenBank/DDBJ whole genome shotgun (WGS) entry which is preliminary data.</text>
</comment>
<evidence type="ECO:0000313" key="3">
    <source>
        <dbReference type="Proteomes" id="UP000295479"/>
    </source>
</evidence>
<dbReference type="EMBL" id="SMFK01000005">
    <property type="protein sequence ID" value="TDD96887.1"/>
    <property type="molecule type" value="Genomic_DNA"/>
</dbReference>
<dbReference type="Pfam" id="PF18845">
    <property type="entry name" value="baeRF_family3"/>
    <property type="match status" value="1"/>
</dbReference>
<proteinExistence type="predicted"/>
<accession>A0A4V2YZF9</accession>
<gene>
    <name evidence="2" type="ORF">E0F76_09585</name>
</gene>
<dbReference type="OrthoDB" id="4393931at2"/>
<sequence>MELLTKELIQELLVVDQATCLSLYMPTHHTHPENLQDSILFKNLVKELEESLMQKYSAAEVQKHLESVYALVNDNDVWDHALEGLAVFSAKGIFKVVGLNKSVSELAMVADSFHTKPLRQYLQSADNYHVLCLTLQDIRLFEGNRHSLTEVKLTADIPKTMTEALGEELTEAHTTVASYGGAGGESSPMHHGQGGNKEETEKDAERFFRVVADAINEHYSKPSGWPLILATLPEHQSLFQKVNKNHLLLPTGISINPSSVSPDELANMSWELMEPEYNLKLDRLVARFEQSRANGKGSDDYKEVAVAAVEGRVDTLFVEADRIIAVRVTNLVTGNTQKKDLINPRVDDLLDDMGELVIKMGGQVMVLPTDKMPSETGLAAIFRY</sequence>